<evidence type="ECO:0000256" key="3">
    <source>
        <dbReference type="ARBA" id="ARBA00022989"/>
    </source>
</evidence>
<dbReference type="SUPFAM" id="SSF81321">
    <property type="entry name" value="Family A G protein-coupled receptor-like"/>
    <property type="match status" value="1"/>
</dbReference>
<dbReference type="InterPro" id="IPR017452">
    <property type="entry name" value="GPCR_Rhodpsn_7TM"/>
</dbReference>
<dbReference type="Proteomes" id="UP000186922">
    <property type="component" value="Unassembled WGS sequence"/>
</dbReference>
<feature type="transmembrane region" description="Helical" evidence="5">
    <location>
        <begin position="53"/>
        <end position="75"/>
    </location>
</feature>
<reference evidence="7 8" key="1">
    <citation type="journal article" date="2016" name="Nat. Commun.">
        <title>Extremotolerant tardigrade genome and improved radiotolerance of human cultured cells by tardigrade-unique protein.</title>
        <authorList>
            <person name="Hashimoto T."/>
            <person name="Horikawa D.D."/>
            <person name="Saito Y."/>
            <person name="Kuwahara H."/>
            <person name="Kozuka-Hata H."/>
            <person name="Shin-I T."/>
            <person name="Minakuchi Y."/>
            <person name="Ohishi K."/>
            <person name="Motoyama A."/>
            <person name="Aizu T."/>
            <person name="Enomoto A."/>
            <person name="Kondo K."/>
            <person name="Tanaka S."/>
            <person name="Hara Y."/>
            <person name="Koshikawa S."/>
            <person name="Sagara H."/>
            <person name="Miura T."/>
            <person name="Yokobori S."/>
            <person name="Miyagawa K."/>
            <person name="Suzuki Y."/>
            <person name="Kubo T."/>
            <person name="Oyama M."/>
            <person name="Kohara Y."/>
            <person name="Fujiyama A."/>
            <person name="Arakawa K."/>
            <person name="Katayama T."/>
            <person name="Toyoda A."/>
            <person name="Kunieda T."/>
        </authorList>
    </citation>
    <scope>NUCLEOTIDE SEQUENCE [LARGE SCALE GENOMIC DNA]</scope>
    <source>
        <strain evidence="7 8">YOKOZUNA-1</strain>
    </source>
</reference>
<comment type="subcellular location">
    <subcellularLocation>
        <location evidence="1">Membrane</location>
    </subcellularLocation>
</comment>
<feature type="domain" description="G-protein coupled receptors family 1 profile" evidence="6">
    <location>
        <begin position="66"/>
        <end position="228"/>
    </location>
</feature>
<name>A0A1D1W1V5_RAMVA</name>
<protein>
    <recommendedName>
        <fullName evidence="6">G-protein coupled receptors family 1 profile domain-containing protein</fullName>
    </recommendedName>
</protein>
<dbReference type="PROSITE" id="PS50262">
    <property type="entry name" value="G_PROTEIN_RECEP_F1_2"/>
    <property type="match status" value="1"/>
</dbReference>
<accession>A0A1D1W1V5</accession>
<dbReference type="EMBL" id="BDGG01000015">
    <property type="protein sequence ID" value="GAV07411.1"/>
    <property type="molecule type" value="Genomic_DNA"/>
</dbReference>
<dbReference type="Pfam" id="PF00001">
    <property type="entry name" value="7tm_1"/>
    <property type="match status" value="1"/>
</dbReference>
<keyword evidence="2 5" id="KW-0812">Transmembrane</keyword>
<dbReference type="GO" id="GO:0004930">
    <property type="term" value="F:G protein-coupled receptor activity"/>
    <property type="evidence" value="ECO:0007669"/>
    <property type="project" value="InterPro"/>
</dbReference>
<feature type="transmembrane region" description="Helical" evidence="5">
    <location>
        <begin position="206"/>
        <end position="225"/>
    </location>
</feature>
<organism evidence="7 8">
    <name type="scientific">Ramazzottius varieornatus</name>
    <name type="common">Water bear</name>
    <name type="synonym">Tardigrade</name>
    <dbReference type="NCBI Taxonomy" id="947166"/>
    <lineage>
        <taxon>Eukaryota</taxon>
        <taxon>Metazoa</taxon>
        <taxon>Ecdysozoa</taxon>
        <taxon>Tardigrada</taxon>
        <taxon>Eutardigrada</taxon>
        <taxon>Parachela</taxon>
        <taxon>Hypsibioidea</taxon>
        <taxon>Ramazzottiidae</taxon>
        <taxon>Ramazzottius</taxon>
    </lineage>
</organism>
<feature type="transmembrane region" description="Helical" evidence="5">
    <location>
        <begin position="127"/>
        <end position="152"/>
    </location>
</feature>
<dbReference type="AlphaFoldDB" id="A0A1D1W1V5"/>
<dbReference type="InterPro" id="IPR000276">
    <property type="entry name" value="GPCR_Rhodpsn"/>
</dbReference>
<feature type="transmembrane region" description="Helical" evidence="5">
    <location>
        <begin position="164"/>
        <end position="186"/>
    </location>
</feature>
<evidence type="ECO:0000256" key="2">
    <source>
        <dbReference type="ARBA" id="ARBA00022692"/>
    </source>
</evidence>
<sequence length="228" mass="25580">MAAVSSIANAISPKLTADLSLFNYSFVTNSSQLNQTHPSTTVDAVNWETGVQITLTGFAISSLFSGVVIDLYIFARHRSIRTPFNTYIIFVLLSELAVLTLAVLFIVRPYDYKQLLNPGLCCFCLTLFYMGWIGVQNVEVLIAVNRLWACLFPHHYRLHHTRRLALLLCLAVNIVNGLLLLPFVPWPVVSRVLKRCTGNLESVPSYSKFVAAYLSAPLFCLLSIYRVF</sequence>
<feature type="transmembrane region" description="Helical" evidence="5">
    <location>
        <begin position="87"/>
        <end position="107"/>
    </location>
</feature>
<keyword evidence="8" id="KW-1185">Reference proteome</keyword>
<gene>
    <name evidence="7" type="primary">RvY_17248-1</name>
    <name evidence="7" type="synonym">RvY_17248.1</name>
    <name evidence="7" type="ORF">RvY_17248</name>
</gene>
<evidence type="ECO:0000256" key="4">
    <source>
        <dbReference type="ARBA" id="ARBA00023136"/>
    </source>
</evidence>
<evidence type="ECO:0000313" key="8">
    <source>
        <dbReference type="Proteomes" id="UP000186922"/>
    </source>
</evidence>
<evidence type="ECO:0000313" key="7">
    <source>
        <dbReference type="EMBL" id="GAV07411.1"/>
    </source>
</evidence>
<dbReference type="Gene3D" id="1.20.1070.10">
    <property type="entry name" value="Rhodopsin 7-helix transmembrane proteins"/>
    <property type="match status" value="1"/>
</dbReference>
<proteinExistence type="predicted"/>
<evidence type="ECO:0000256" key="1">
    <source>
        <dbReference type="ARBA" id="ARBA00004370"/>
    </source>
</evidence>
<keyword evidence="4 5" id="KW-0472">Membrane</keyword>
<dbReference type="GO" id="GO:0016020">
    <property type="term" value="C:membrane"/>
    <property type="evidence" value="ECO:0007669"/>
    <property type="project" value="UniProtKB-SubCell"/>
</dbReference>
<evidence type="ECO:0000256" key="5">
    <source>
        <dbReference type="SAM" id="Phobius"/>
    </source>
</evidence>
<evidence type="ECO:0000259" key="6">
    <source>
        <dbReference type="PROSITE" id="PS50262"/>
    </source>
</evidence>
<comment type="caution">
    <text evidence="7">The sequence shown here is derived from an EMBL/GenBank/DDBJ whole genome shotgun (WGS) entry which is preliminary data.</text>
</comment>
<keyword evidence="3 5" id="KW-1133">Transmembrane helix</keyword>